<protein>
    <recommendedName>
        <fullName evidence="4">Macroglobulin domain-containing protein</fullName>
    </recommendedName>
</protein>
<dbReference type="AlphaFoldDB" id="A0A9E2S6G9"/>
<comment type="caution">
    <text evidence="2">The sequence shown here is derived from an EMBL/GenBank/DDBJ whole genome shotgun (WGS) entry which is preliminary data.</text>
</comment>
<feature type="chain" id="PRO_5038956834" description="Macroglobulin domain-containing protein" evidence="1">
    <location>
        <begin position="27"/>
        <end position="791"/>
    </location>
</feature>
<keyword evidence="1" id="KW-0732">Signal</keyword>
<evidence type="ECO:0000313" key="3">
    <source>
        <dbReference type="Proteomes" id="UP000812270"/>
    </source>
</evidence>
<evidence type="ECO:0000256" key="1">
    <source>
        <dbReference type="SAM" id="SignalP"/>
    </source>
</evidence>
<dbReference type="EMBL" id="JAHSPG010000003">
    <property type="protein sequence ID" value="MBV4356976.1"/>
    <property type="molecule type" value="Genomic_DNA"/>
</dbReference>
<organism evidence="2 3">
    <name type="scientific">Pinibacter aurantiacus</name>
    <dbReference type="NCBI Taxonomy" id="2851599"/>
    <lineage>
        <taxon>Bacteria</taxon>
        <taxon>Pseudomonadati</taxon>
        <taxon>Bacteroidota</taxon>
        <taxon>Chitinophagia</taxon>
        <taxon>Chitinophagales</taxon>
        <taxon>Chitinophagaceae</taxon>
        <taxon>Pinibacter</taxon>
    </lineage>
</organism>
<name>A0A9E2S6G9_9BACT</name>
<evidence type="ECO:0008006" key="4">
    <source>
        <dbReference type="Google" id="ProtNLM"/>
    </source>
</evidence>
<feature type="signal peptide" evidence="1">
    <location>
        <begin position="1"/>
        <end position="26"/>
    </location>
</feature>
<proteinExistence type="predicted"/>
<sequence length="791" mass="89358">MRNFKGSLITVLSFAAAHFFVQHTHAQNVTASVKQHLYSYNSKTIQEKIYLHTDKNFYQTGEIIWFKAYAVDASFNKPLDLSKVVYVELLDKSNRPVLQAKIKMDSAEGNGSLYVPVNLNSGNYQLRAYTNWMKNFDEAFFFRKTITVINAQKPSDVVRKNADSTCDIQFFPEGGNLVNGLQSKVAFKVSDKYGKGIECSGSIVNENNDSVTAFHPLKFGMGNFVFKPESGHTYKAIIHFGNGLTASKQLPAAFDKGMVMTLQENAAGINIAVNGNIDDRSVYLVAQTRGIVKKTFSAAVQNGAANFTINKSELPEGITQLTIFNENKQPVCERLFFIPPTGNDSLQVQPEKETYGNRSRVNLDVRGQNIADRASASIAVYRIDSLQQFDDMKLGDYLLLSSDLKGAIESPSFYFSKDKDATAAIDNLMLTQGWRRFDWKNILQDKAPTLMYEPEIKAHIVNAKIIDVRSGLPAEGIECYLSVPGTRAVFLCNVSNDSGHVKFEMRNMYGAAEVIAQTNSLRDTMYRIDVQNPFSEKYVNDSLARFYLPVNNPSTLAEQSVATQVQNIYTGEKQRQFTDAAFDTSMFYSKPDLSYLLDNYVRFTTMEEVLREYVQLVNVRRRAGKFHFDIYDNNSQRMLATDPLVLLDGVPVFDMDKIVAYDPLKVRQLDVLTRRFYFSHSVYDGVLNFVTYKGDLPGFELDPRATVFDYESLQSQREFYSPKYETDVQAGSHLPDFRNVLYWSPNLKLTNANASKIEFYTSDKKGKYVVVVQGIDADGKCLSGTHYFEVN</sequence>
<gene>
    <name evidence="2" type="ORF">KTO63_07470</name>
</gene>
<dbReference type="RefSeq" id="WP_217790605.1">
    <property type="nucleotide sequence ID" value="NZ_JAHSPG010000003.1"/>
</dbReference>
<accession>A0A9E2S6G9</accession>
<reference evidence="2" key="1">
    <citation type="submission" date="2021-06" db="EMBL/GenBank/DDBJ databases">
        <authorList>
            <person name="Huq M.A."/>
        </authorList>
    </citation>
    <scope>NUCLEOTIDE SEQUENCE</scope>
    <source>
        <strain evidence="2">MAH-26</strain>
    </source>
</reference>
<evidence type="ECO:0000313" key="2">
    <source>
        <dbReference type="EMBL" id="MBV4356976.1"/>
    </source>
</evidence>
<keyword evidence="3" id="KW-1185">Reference proteome</keyword>
<dbReference type="Proteomes" id="UP000812270">
    <property type="component" value="Unassembled WGS sequence"/>
</dbReference>